<dbReference type="GeneID" id="39749576"/>
<dbReference type="InterPro" id="IPR041499">
    <property type="entry name" value="Tfc1/Sfc1_N"/>
</dbReference>
<evidence type="ECO:0000256" key="1">
    <source>
        <dbReference type="ARBA" id="ARBA00004123"/>
    </source>
</evidence>
<gene>
    <name evidence="8" type="ORF">PGO_131100</name>
</gene>
<evidence type="ECO:0000313" key="9">
    <source>
        <dbReference type="Proteomes" id="UP000195521"/>
    </source>
</evidence>
<dbReference type="RefSeq" id="XP_028545427.1">
    <property type="nucleotide sequence ID" value="XM_028689626.1"/>
</dbReference>
<dbReference type="OMA" id="ANHSDDH"/>
<protein>
    <submittedName>
        <fullName evidence="8">General transcription factor 3C polypeptide 5</fullName>
    </submittedName>
</protein>
<sequence length="1115" mass="130579">MCNVTYTSSSCVRVQTAHINLELSTDMSREKVETINDDLYTKEARESERNESVYFEKVRKNEYICVEIPGRVKKGSSGLSAVESLGGVKKMTELFNFHYNGYRTNENLILTVNSNDMFSSFISANSAKVYNVLIKIKKTRKNVYKFEFLGFVRYLYYFDNMIDFYYIPTFYNRHDYDINYMQYLTRGSQEKKRKKKKKKKKKEQKGEERVRKKGNTCDIVENINQNGSKDLIILKINENIHNQASYVQNKGALTDITINQFHPHQNGDKENMSHMNDFLSRKSCSMNNMTDMCMHNSNTQYVNLMNPNMNPYEQSIFNRNYYPQNIATYEHRYSTNMNNIINRDHNKDTNSFLKKYWSNTNNLNFYALNSNTGIAYVGGKSRDNIYAIAPEERIENRQKVSTTDMQIYEMNPNRRNYNGSAFPNGSRNGSPCGSQSLSPHKSRRVSRDSSHNVKGKEARRNRRTVSESVRKIIGENVKMNNACIGRANIRGKSSVAHISTEPYFANMESFLFQNCRDNYMVQTDNQEDDYYFTDTDENEIYKKIIDSNKYTTLFDKVKECEYSSDESEGYELNCCIHSKCTNPYFYRNYESKTTSKYLREYKYLISKYTSPLYSQVEASAGEMEEFIQELIMSKTEKGQSASATQKSTAKFSQSRHDMYEEEMLNTQELHKNMDSHSHNEDVKDAYKNILDRETFSAAGGRSVGEHPHKHNVQALRDSKIFSPAYNDEEELLIRPSALSSNLQGEKETDESRSVSRIMNLSDKPSNQIIVIKKTVHCNPIAKFDDPTLPCVPFDSALKKYVSDKLYKKVKELFEVRPIWTKEVILEHLENVSTYCLKSCFSRICFYFADGPWRRTYCKYGYDPRKDPSSYIYQTIDFRDNYFKEIKTKSANEISRIIVKKKNFIDNVVTKIIKNLHNIRKKKTHTKGKKINASQREINIVDKKQEIKMEKNDKRDFNVYSEWSQNVFENYDNYDDTQKWDKSVHNTSTDSEYPKDINDLKNMFDIYSSVDSPVDEITPQMNEEINDIFQFLKKSITFHLRKSFSAETHFSITPLKLSTVYQYIDIYDNNVSDHLLNLKTQEICTKEYGWMECEDIAKIRDILSVRAVTLRRAHIK</sequence>
<dbReference type="GO" id="GO:0001003">
    <property type="term" value="F:RNA polymerase III type 2 promoter sequence-specific DNA binding"/>
    <property type="evidence" value="ECO:0007669"/>
    <property type="project" value="TreeGrafter"/>
</dbReference>
<evidence type="ECO:0000256" key="3">
    <source>
        <dbReference type="ARBA" id="ARBA00023163"/>
    </source>
</evidence>
<feature type="compositionally biased region" description="Basic and acidic residues" evidence="5">
    <location>
        <begin position="744"/>
        <end position="753"/>
    </location>
</feature>
<dbReference type="OrthoDB" id="5598268at2759"/>
<dbReference type="Proteomes" id="UP000195521">
    <property type="component" value="Unassembled WGS sequence"/>
</dbReference>
<dbReference type="AlphaFoldDB" id="A0A1Y1JMN8"/>
<dbReference type="EMBL" id="BDQF01000014">
    <property type="protein sequence ID" value="GAW82838.1"/>
    <property type="molecule type" value="Genomic_DNA"/>
</dbReference>
<accession>A0A1Y1JMN8</accession>
<evidence type="ECO:0000313" key="8">
    <source>
        <dbReference type="EMBL" id="GAW82838.1"/>
    </source>
</evidence>
<dbReference type="InterPro" id="IPR019136">
    <property type="entry name" value="TF_IIIC_su-5_HTH"/>
</dbReference>
<feature type="domain" description="Transcription factor IIIC subunit 5 HTH" evidence="6">
    <location>
        <begin position="759"/>
        <end position="878"/>
    </location>
</feature>
<dbReference type="Pfam" id="PF09734">
    <property type="entry name" value="Tau95"/>
    <property type="match status" value="1"/>
</dbReference>
<dbReference type="Pfam" id="PF17682">
    <property type="entry name" value="Tau95_N"/>
    <property type="match status" value="1"/>
</dbReference>
<dbReference type="InterPro" id="IPR042536">
    <property type="entry name" value="TFIIIC_tauA_Sfc1"/>
</dbReference>
<dbReference type="GO" id="GO:0000127">
    <property type="term" value="C:transcription factor TFIIIC complex"/>
    <property type="evidence" value="ECO:0007669"/>
    <property type="project" value="InterPro"/>
</dbReference>
<organism evidence="8 9">
    <name type="scientific">Plasmodium gonderi</name>
    <dbReference type="NCBI Taxonomy" id="77519"/>
    <lineage>
        <taxon>Eukaryota</taxon>
        <taxon>Sar</taxon>
        <taxon>Alveolata</taxon>
        <taxon>Apicomplexa</taxon>
        <taxon>Aconoidasida</taxon>
        <taxon>Haemosporida</taxon>
        <taxon>Plasmodiidae</taxon>
        <taxon>Plasmodium</taxon>
        <taxon>Plasmodium (Plasmodium)</taxon>
    </lineage>
</organism>
<dbReference type="Gene3D" id="3.30.200.160">
    <property type="entry name" value="TFIIIC, subcomplex tauA, subunit Sfc1, barrel domain"/>
    <property type="match status" value="1"/>
</dbReference>
<feature type="region of interest" description="Disordered" evidence="5">
    <location>
        <begin position="412"/>
        <end position="465"/>
    </location>
</feature>
<dbReference type="GO" id="GO:0005634">
    <property type="term" value="C:nucleus"/>
    <property type="evidence" value="ECO:0007669"/>
    <property type="project" value="UniProtKB-SubCell"/>
</dbReference>
<evidence type="ECO:0000259" key="6">
    <source>
        <dbReference type="Pfam" id="PF09734"/>
    </source>
</evidence>
<feature type="compositionally biased region" description="Basic residues" evidence="5">
    <location>
        <begin position="191"/>
        <end position="203"/>
    </location>
</feature>
<dbReference type="PANTHER" id="PTHR13230">
    <property type="entry name" value="GENERAL TRANSCRIPTION FACTOR IIIC, POLYPEPTIDE 5"/>
    <property type="match status" value="1"/>
</dbReference>
<keyword evidence="9" id="KW-1185">Reference proteome</keyword>
<dbReference type="GO" id="GO:0001002">
    <property type="term" value="F:RNA polymerase III type 1 promoter sequence-specific DNA binding"/>
    <property type="evidence" value="ECO:0007669"/>
    <property type="project" value="TreeGrafter"/>
</dbReference>
<name>A0A1Y1JMN8_PLAGO</name>
<evidence type="ECO:0000256" key="5">
    <source>
        <dbReference type="SAM" id="MobiDB-lite"/>
    </source>
</evidence>
<proteinExistence type="predicted"/>
<dbReference type="GO" id="GO:0006384">
    <property type="term" value="P:transcription initiation at RNA polymerase III promoter"/>
    <property type="evidence" value="ECO:0007669"/>
    <property type="project" value="InterPro"/>
</dbReference>
<keyword evidence="4" id="KW-0539">Nucleus</keyword>
<evidence type="ECO:0000259" key="7">
    <source>
        <dbReference type="Pfam" id="PF17682"/>
    </source>
</evidence>
<evidence type="ECO:0000256" key="2">
    <source>
        <dbReference type="ARBA" id="ARBA00023125"/>
    </source>
</evidence>
<feature type="compositionally biased region" description="Basic and acidic residues" evidence="5">
    <location>
        <begin position="445"/>
        <end position="465"/>
    </location>
</feature>
<keyword evidence="2" id="KW-0238">DNA-binding</keyword>
<feature type="region of interest" description="Disordered" evidence="5">
    <location>
        <begin position="736"/>
        <end position="755"/>
    </location>
</feature>
<feature type="domain" description="Transcription factor IIIC subunit Tfc1/Sfc1 triple barrel" evidence="7">
    <location>
        <begin position="64"/>
        <end position="166"/>
    </location>
</feature>
<reference evidence="9" key="1">
    <citation type="submission" date="2017-04" db="EMBL/GenBank/DDBJ databases">
        <title>Plasmodium gonderi genome.</title>
        <authorList>
            <person name="Arisue N."/>
            <person name="Honma H."/>
            <person name="Kawai S."/>
            <person name="Tougan T."/>
            <person name="Tanabe K."/>
            <person name="Horii T."/>
        </authorList>
    </citation>
    <scope>NUCLEOTIDE SEQUENCE [LARGE SCALE GENOMIC DNA]</scope>
    <source>
        <strain evidence="9">ATCC 30045</strain>
    </source>
</reference>
<comment type="caution">
    <text evidence="8">The sequence shown here is derived from an EMBL/GenBank/DDBJ whole genome shotgun (WGS) entry which is preliminary data.</text>
</comment>
<evidence type="ECO:0000256" key="4">
    <source>
        <dbReference type="ARBA" id="ARBA00023242"/>
    </source>
</evidence>
<comment type="subcellular location">
    <subcellularLocation>
        <location evidence="1">Nucleus</location>
    </subcellularLocation>
</comment>
<dbReference type="InterPro" id="IPR040454">
    <property type="entry name" value="TF_IIIC_Tfc1/Sfc1"/>
</dbReference>
<feature type="compositionally biased region" description="Polar residues" evidence="5">
    <location>
        <begin position="413"/>
        <end position="439"/>
    </location>
</feature>
<feature type="region of interest" description="Disordered" evidence="5">
    <location>
        <begin position="189"/>
        <end position="212"/>
    </location>
</feature>
<keyword evidence="3" id="KW-0804">Transcription</keyword>
<dbReference type="PANTHER" id="PTHR13230:SF5">
    <property type="entry name" value="GENERAL TRANSCRIPTION FACTOR 3C POLYPEPTIDE 5"/>
    <property type="match status" value="1"/>
</dbReference>